<evidence type="ECO:0000313" key="1">
    <source>
        <dbReference type="EMBL" id="VRI33411.1"/>
    </source>
</evidence>
<protein>
    <submittedName>
        <fullName evidence="1">Phosphoesterase</fullName>
    </submittedName>
</protein>
<sequence length="96" mass="11576">MRGFNNKIKSVYQELTNSTEKFGSFHKTLIHLHTPVSYDYKLFSNWTATKYRKITEDELYDIFFENKKIKVDKTIFLVILIRLFFLVQKNILVFLC</sequence>
<dbReference type="EMBL" id="CABABW010000002">
    <property type="protein sequence ID" value="VRI33411.1"/>
    <property type="molecule type" value="Genomic_DNA"/>
</dbReference>
<dbReference type="Proteomes" id="UP000304540">
    <property type="component" value="Unassembled WGS sequence"/>
</dbReference>
<dbReference type="AlphaFoldDB" id="A0A0T7ZB49"/>
<reference evidence="1 2" key="1">
    <citation type="submission" date="2019-04" db="EMBL/GenBank/DDBJ databases">
        <authorList>
            <consortium name="Pathogen Informatics"/>
        </authorList>
    </citation>
    <scope>NUCLEOTIDE SEQUENCE [LARGE SCALE GENOMIC DNA]</scope>
    <source>
        <strain evidence="1 2">GPSC232</strain>
    </source>
</reference>
<name>A0A0T7ZB49_STREE</name>
<organism evidence="1 2">
    <name type="scientific">Streptococcus pneumoniae</name>
    <dbReference type="NCBI Taxonomy" id="1313"/>
    <lineage>
        <taxon>Bacteria</taxon>
        <taxon>Bacillati</taxon>
        <taxon>Bacillota</taxon>
        <taxon>Bacilli</taxon>
        <taxon>Lactobacillales</taxon>
        <taxon>Streptococcaceae</taxon>
        <taxon>Streptococcus</taxon>
    </lineage>
</organism>
<gene>
    <name evidence="1" type="ORF">SAMEA3381574_00447</name>
</gene>
<evidence type="ECO:0000313" key="2">
    <source>
        <dbReference type="Proteomes" id="UP000304540"/>
    </source>
</evidence>
<accession>A0A0T7ZB49</accession>
<proteinExistence type="predicted"/>